<evidence type="ECO:0000313" key="2">
    <source>
        <dbReference type="EMBL" id="MBA2896210.1"/>
    </source>
</evidence>
<feature type="transmembrane region" description="Helical" evidence="1">
    <location>
        <begin position="64"/>
        <end position="83"/>
    </location>
</feature>
<keyword evidence="3" id="KW-1185">Reference proteome</keyword>
<keyword evidence="1" id="KW-0472">Membrane</keyword>
<gene>
    <name evidence="2" type="ORF">HNR30_007601</name>
</gene>
<comment type="caution">
    <text evidence="2">The sequence shown here is derived from an EMBL/GenBank/DDBJ whole genome shotgun (WGS) entry which is preliminary data.</text>
</comment>
<reference evidence="2 3" key="1">
    <citation type="submission" date="2020-07" db="EMBL/GenBank/DDBJ databases">
        <title>Genomic Encyclopedia of Type Strains, Phase IV (KMG-IV): sequencing the most valuable type-strain genomes for metagenomic binning, comparative biology and taxonomic classification.</title>
        <authorList>
            <person name="Goeker M."/>
        </authorList>
    </citation>
    <scope>NUCLEOTIDE SEQUENCE [LARGE SCALE GENOMIC DNA]</scope>
    <source>
        <strain evidence="2 3">DSM 45533</strain>
    </source>
</reference>
<dbReference type="Proteomes" id="UP000530928">
    <property type="component" value="Unassembled WGS sequence"/>
</dbReference>
<dbReference type="AlphaFoldDB" id="A0A7W0CS80"/>
<evidence type="ECO:0000313" key="3">
    <source>
        <dbReference type="Proteomes" id="UP000530928"/>
    </source>
</evidence>
<protein>
    <submittedName>
        <fullName evidence="2">Uncharacterized protein</fullName>
    </submittedName>
</protein>
<proteinExistence type="predicted"/>
<keyword evidence="1" id="KW-0812">Transmembrane</keyword>
<sequence>MDLVVDPRTPETQARFLRESTATLELMRHGWVPARTHPDHGAAAYLVLLFVPPGLLLMSDLTLLLPFVLFVTVVVLAFCAVPWSEGRMTDHARYERLRVLAGHYVLVDGLDADCARLWARTRAALAVARGSTALDAGGELALGHLEWQVARLLTRLSDLRAEHAQLVTPEIEEVARPLTSVLERSRAGVEARVACLERLAEAERTRAWLGRLSTAVPRYQELLDDALDYQGR</sequence>
<evidence type="ECO:0000256" key="1">
    <source>
        <dbReference type="SAM" id="Phobius"/>
    </source>
</evidence>
<keyword evidence="1" id="KW-1133">Transmembrane helix</keyword>
<name>A0A7W0CS80_9ACTN</name>
<accession>A0A7W0CS80</accession>
<organism evidence="2 3">
    <name type="scientific">Nonomuraea soli</name>
    <dbReference type="NCBI Taxonomy" id="1032476"/>
    <lineage>
        <taxon>Bacteria</taxon>
        <taxon>Bacillati</taxon>
        <taxon>Actinomycetota</taxon>
        <taxon>Actinomycetes</taxon>
        <taxon>Streptosporangiales</taxon>
        <taxon>Streptosporangiaceae</taxon>
        <taxon>Nonomuraea</taxon>
    </lineage>
</organism>
<dbReference type="EMBL" id="JACDUR010000008">
    <property type="protein sequence ID" value="MBA2896210.1"/>
    <property type="molecule type" value="Genomic_DNA"/>
</dbReference>
<dbReference type="RefSeq" id="WP_181614918.1">
    <property type="nucleotide sequence ID" value="NZ_BAABAM010000007.1"/>
</dbReference>